<dbReference type="AlphaFoldDB" id="A0A9P8QS58"/>
<sequence>MPYYFLPPKVSDVTPRRATSTPQPSIASPKNSQPVRRTRTDRRRSASLGVWVKNMFPSQRPERGGTCRKQGYWEQMETEGRARPRRRVTDSQYSVGDVSVDSSHIARWNVARDLSENQQRVVLPHQQRVVTAGPKSSSSPLGKLLDRNQISVTKLGGVLRSDGDGDDASNSPSRADRAAAAETISTGMGAGMGAEAAAERKQPYRRELLRARVKARRRQRQSLKESGDYLGVQGVNPHTGELDVMSPTDSSAGSTISHQETAHSMMSTWREMWRNNRRHKVRGSPDKDELTKGGDGKVPRLKKEKRRVRDLGKAVRWKRPGGEWSSLQEPDLSPITQSLKSASPSSRGFLFLL</sequence>
<feature type="region of interest" description="Disordered" evidence="1">
    <location>
        <begin position="156"/>
        <end position="179"/>
    </location>
</feature>
<protein>
    <submittedName>
        <fullName evidence="2">Uncharacterized protein</fullName>
    </submittedName>
</protein>
<evidence type="ECO:0000256" key="1">
    <source>
        <dbReference type="SAM" id="MobiDB-lite"/>
    </source>
</evidence>
<dbReference type="OrthoDB" id="3439820at2759"/>
<dbReference type="EMBL" id="JAIWOZ010000003">
    <property type="protein sequence ID" value="KAH6607768.1"/>
    <property type="molecule type" value="Genomic_DNA"/>
</dbReference>
<dbReference type="Proteomes" id="UP000827724">
    <property type="component" value="Unassembled WGS sequence"/>
</dbReference>
<organism evidence="2 3">
    <name type="scientific">Trichoderma cornu-damae</name>
    <dbReference type="NCBI Taxonomy" id="654480"/>
    <lineage>
        <taxon>Eukaryota</taxon>
        <taxon>Fungi</taxon>
        <taxon>Dikarya</taxon>
        <taxon>Ascomycota</taxon>
        <taxon>Pezizomycotina</taxon>
        <taxon>Sordariomycetes</taxon>
        <taxon>Hypocreomycetidae</taxon>
        <taxon>Hypocreales</taxon>
        <taxon>Hypocreaceae</taxon>
        <taxon>Trichoderma</taxon>
    </lineage>
</organism>
<feature type="region of interest" description="Disordered" evidence="1">
    <location>
        <begin position="1"/>
        <end position="96"/>
    </location>
</feature>
<accession>A0A9P8QS58</accession>
<keyword evidence="3" id="KW-1185">Reference proteome</keyword>
<feature type="compositionally biased region" description="Basic and acidic residues" evidence="1">
    <location>
        <begin position="283"/>
        <end position="298"/>
    </location>
</feature>
<gene>
    <name evidence="2" type="ORF">Trco_004081</name>
</gene>
<feature type="region of interest" description="Disordered" evidence="1">
    <location>
        <begin position="229"/>
        <end position="255"/>
    </location>
</feature>
<proteinExistence type="predicted"/>
<feature type="region of interest" description="Disordered" evidence="1">
    <location>
        <begin position="278"/>
        <end position="314"/>
    </location>
</feature>
<name>A0A9P8QS58_9HYPO</name>
<evidence type="ECO:0000313" key="3">
    <source>
        <dbReference type="Proteomes" id="UP000827724"/>
    </source>
</evidence>
<feature type="compositionally biased region" description="Polar residues" evidence="1">
    <location>
        <begin position="17"/>
        <end position="35"/>
    </location>
</feature>
<evidence type="ECO:0000313" key="2">
    <source>
        <dbReference type="EMBL" id="KAH6607768.1"/>
    </source>
</evidence>
<reference evidence="2" key="1">
    <citation type="submission" date="2021-08" db="EMBL/GenBank/DDBJ databases">
        <title>Chromosome-Level Trichoderma cornu-damae using Hi-C Data.</title>
        <authorList>
            <person name="Kim C.S."/>
        </authorList>
    </citation>
    <scope>NUCLEOTIDE SEQUENCE</scope>
    <source>
        <strain evidence="2">KA19-0412C</strain>
    </source>
</reference>
<comment type="caution">
    <text evidence="2">The sequence shown here is derived from an EMBL/GenBank/DDBJ whole genome shotgun (WGS) entry which is preliminary data.</text>
</comment>